<feature type="transmembrane region" description="Helical" evidence="1">
    <location>
        <begin position="419"/>
        <end position="447"/>
    </location>
</feature>
<feature type="transmembrane region" description="Helical" evidence="1">
    <location>
        <begin position="467"/>
        <end position="490"/>
    </location>
</feature>
<name>A0A212TZZ4_9MICO</name>
<dbReference type="SUPFAM" id="SSF52540">
    <property type="entry name" value="P-loop containing nucleoside triphosphate hydrolases"/>
    <property type="match status" value="1"/>
</dbReference>
<protein>
    <submittedName>
        <fullName evidence="3">50S ribosome-binding GTPase</fullName>
    </submittedName>
</protein>
<dbReference type="PANTHER" id="PTHR42698">
    <property type="entry name" value="GTPASE ERA"/>
    <property type="match status" value="1"/>
</dbReference>
<feature type="domain" description="G" evidence="2">
    <location>
        <begin position="61"/>
        <end position="197"/>
    </location>
</feature>
<dbReference type="Gene3D" id="3.40.50.300">
    <property type="entry name" value="P-loop containing nucleotide triphosphate hydrolases"/>
    <property type="match status" value="1"/>
</dbReference>
<dbReference type="AlphaFoldDB" id="A0A212TZZ4"/>
<keyword evidence="1" id="KW-1133">Transmembrane helix</keyword>
<dbReference type="RefSeq" id="WP_234994351.1">
    <property type="nucleotide sequence ID" value="NZ_FYEZ01000002.1"/>
</dbReference>
<keyword evidence="1" id="KW-0812">Transmembrane</keyword>
<reference evidence="3 4" key="1">
    <citation type="submission" date="2017-06" db="EMBL/GenBank/DDBJ databases">
        <authorList>
            <person name="Kim H.J."/>
            <person name="Triplett B.A."/>
        </authorList>
    </citation>
    <scope>NUCLEOTIDE SEQUENCE [LARGE SCALE GENOMIC DNA]</scope>
    <source>
        <strain evidence="3 4">DSM 22179</strain>
    </source>
</reference>
<dbReference type="GO" id="GO:0005829">
    <property type="term" value="C:cytosol"/>
    <property type="evidence" value="ECO:0007669"/>
    <property type="project" value="TreeGrafter"/>
</dbReference>
<dbReference type="PANTHER" id="PTHR42698:SF1">
    <property type="entry name" value="GTPASE ERA, MITOCHONDRIAL"/>
    <property type="match status" value="1"/>
</dbReference>
<proteinExistence type="predicted"/>
<evidence type="ECO:0000313" key="4">
    <source>
        <dbReference type="Proteomes" id="UP000198122"/>
    </source>
</evidence>
<gene>
    <name evidence="3" type="ORF">SAMN05445756_1542</name>
</gene>
<evidence type="ECO:0000256" key="1">
    <source>
        <dbReference type="SAM" id="Phobius"/>
    </source>
</evidence>
<dbReference type="InterPro" id="IPR027417">
    <property type="entry name" value="P-loop_NTPase"/>
</dbReference>
<dbReference type="EMBL" id="FYEZ01000002">
    <property type="protein sequence ID" value="SNC71573.1"/>
    <property type="molecule type" value="Genomic_DNA"/>
</dbReference>
<evidence type="ECO:0000259" key="2">
    <source>
        <dbReference type="Pfam" id="PF01926"/>
    </source>
</evidence>
<sequence>MSRRLADEMDGRGRLRESAQELRQAVLSGGRELEPVAAGRAEDISAKVDERTALAGDHTIVALAGATGSGKSSLTNALAGAHVTEPGIRRPTTSTTSAVVWGPDPATEVLDWIGVHRRHHADSEVERGAGLDGLVLLDLPDFDSRETAHHAEADRVLEMADLFLWVTDPQKYADARMHDDYIRARRHHGTVMVVVLNQADLLSPADREAVVSDLRGLLERDGVGDVEVLPISAKTGLGLESLRSLLARIVAEKEAVRARLLGDVRTSAEALLDSVAEHDPDPAGILDSRLVPALSRAAGVPTVLKAVEADHLRRANAATGWPVTRWVRHLTPDPLKRLHLDGGRDGSGGLGPSSIPQATPAARSAVDLACREVGDAAGEGLPRRWAEAVMEAAVPPAEQLSAELDGSVRRTGVQQRSSWWWPVVGILQWLLLACAVAGLLWLVATFVLESFLAFPLADVPTWYGVPWPVILLAGGVAGGLLVAMISRFLAGFSARRRRRQVAREMEQAISGVAQESIVQPVREVLDRHRSTREHLQRALA</sequence>
<dbReference type="Pfam" id="PF01926">
    <property type="entry name" value="MMR_HSR1"/>
    <property type="match status" value="1"/>
</dbReference>
<dbReference type="InterPro" id="IPR005662">
    <property type="entry name" value="GTPase_Era-like"/>
</dbReference>
<dbReference type="GO" id="GO:0005525">
    <property type="term" value="F:GTP binding"/>
    <property type="evidence" value="ECO:0007669"/>
    <property type="project" value="InterPro"/>
</dbReference>
<dbReference type="Proteomes" id="UP000198122">
    <property type="component" value="Unassembled WGS sequence"/>
</dbReference>
<organism evidence="3 4">
    <name type="scientific">Kytococcus aerolatus</name>
    <dbReference type="NCBI Taxonomy" id="592308"/>
    <lineage>
        <taxon>Bacteria</taxon>
        <taxon>Bacillati</taxon>
        <taxon>Actinomycetota</taxon>
        <taxon>Actinomycetes</taxon>
        <taxon>Micrococcales</taxon>
        <taxon>Kytococcaceae</taxon>
        <taxon>Kytococcus</taxon>
    </lineage>
</organism>
<dbReference type="GO" id="GO:0019843">
    <property type="term" value="F:rRNA binding"/>
    <property type="evidence" value="ECO:0007669"/>
    <property type="project" value="TreeGrafter"/>
</dbReference>
<dbReference type="GO" id="GO:0000028">
    <property type="term" value="P:ribosomal small subunit assembly"/>
    <property type="evidence" value="ECO:0007669"/>
    <property type="project" value="TreeGrafter"/>
</dbReference>
<dbReference type="GO" id="GO:0043024">
    <property type="term" value="F:ribosomal small subunit binding"/>
    <property type="evidence" value="ECO:0007669"/>
    <property type="project" value="TreeGrafter"/>
</dbReference>
<keyword evidence="1" id="KW-0472">Membrane</keyword>
<dbReference type="InterPro" id="IPR006073">
    <property type="entry name" value="GTP-bd"/>
</dbReference>
<keyword evidence="4" id="KW-1185">Reference proteome</keyword>
<accession>A0A212TZZ4</accession>
<evidence type="ECO:0000313" key="3">
    <source>
        <dbReference type="EMBL" id="SNC71573.1"/>
    </source>
</evidence>